<feature type="region of interest" description="Disordered" evidence="2">
    <location>
        <begin position="69"/>
        <end position="116"/>
    </location>
</feature>
<feature type="region of interest" description="Disordered" evidence="2">
    <location>
        <begin position="248"/>
        <end position="277"/>
    </location>
</feature>
<name>A0AAN7T6S8_9EURO</name>
<protein>
    <submittedName>
        <fullName evidence="3">Uncharacterized protein</fullName>
    </submittedName>
</protein>
<proteinExistence type="inferred from homology"/>
<evidence type="ECO:0000313" key="4">
    <source>
        <dbReference type="Proteomes" id="UP001309876"/>
    </source>
</evidence>
<dbReference type="Proteomes" id="UP001309876">
    <property type="component" value="Unassembled WGS sequence"/>
</dbReference>
<organism evidence="3 4">
    <name type="scientific">Lithohypha guttulata</name>
    <dbReference type="NCBI Taxonomy" id="1690604"/>
    <lineage>
        <taxon>Eukaryota</taxon>
        <taxon>Fungi</taxon>
        <taxon>Dikarya</taxon>
        <taxon>Ascomycota</taxon>
        <taxon>Pezizomycotina</taxon>
        <taxon>Eurotiomycetes</taxon>
        <taxon>Chaetothyriomycetidae</taxon>
        <taxon>Chaetothyriales</taxon>
        <taxon>Trichomeriaceae</taxon>
        <taxon>Lithohypha</taxon>
    </lineage>
</organism>
<sequence>MSFGTYDSVLESCAATGDIDLQAWPSVLSPLIERLNHIAHNEFPIPRPYPILNPVLPSQRSVDQDRFAENSHIPPANTPNTPRTLPPVPTFAGSPASSVVPDSQPPSVESKEGRNEEVQLPVEVLQLLEQSLKTLRTSFSEVPPHTIQRLSELALHPTRHYRTLPAWLRALDRVVSVSSGADIFPLSDVPPNIGVSNGILHGPISAEGLSIPGSSNDTRNGYDRDSLGSDESLGGALLTPIPWLKDIDSSSGTDSSTLDSSSKVESWQDQSPEEEMLPVSEDITPTADAAQAIAAVAQEQLEEGLIPERAGGAVTQGELIRMEQEAGVVPVPHEDIGRIGDEGIEIDEQGEHMPHATGPDLIGTIDMGKVGGEERQVRISSPPEEKAGSTGIPKHDPNDAQGVLSGGAPAKKEQDNTTSEPASSDDFVRVEKEDTKTNTNNMVSSGSDSDGDIVLVDADGATADAEREERADENGINVGADAADSSTQ</sequence>
<evidence type="ECO:0000256" key="1">
    <source>
        <dbReference type="ARBA" id="ARBA00009207"/>
    </source>
</evidence>
<dbReference type="PANTHER" id="PTHR16487:SF0">
    <property type="entry name" value="PROTEIN PHOSPHATASE 4 REGULATORY SUBUNIT 2-RELATED"/>
    <property type="match status" value="1"/>
</dbReference>
<keyword evidence="4" id="KW-1185">Reference proteome</keyword>
<feature type="region of interest" description="Disordered" evidence="2">
    <location>
        <begin position="208"/>
        <end position="233"/>
    </location>
</feature>
<reference evidence="3 4" key="1">
    <citation type="submission" date="2023-08" db="EMBL/GenBank/DDBJ databases">
        <title>Black Yeasts Isolated from many extreme environments.</title>
        <authorList>
            <person name="Coleine C."/>
            <person name="Stajich J.E."/>
            <person name="Selbmann L."/>
        </authorList>
    </citation>
    <scope>NUCLEOTIDE SEQUENCE [LARGE SCALE GENOMIC DNA]</scope>
    <source>
        <strain evidence="3 4">CCFEE 5910</strain>
    </source>
</reference>
<feature type="region of interest" description="Disordered" evidence="2">
    <location>
        <begin position="348"/>
        <end position="488"/>
    </location>
</feature>
<feature type="compositionally biased region" description="Basic and acidic residues" evidence="2">
    <location>
        <begin position="464"/>
        <end position="473"/>
    </location>
</feature>
<evidence type="ECO:0000313" key="3">
    <source>
        <dbReference type="EMBL" id="KAK5091388.1"/>
    </source>
</evidence>
<dbReference type="GO" id="GO:0005737">
    <property type="term" value="C:cytoplasm"/>
    <property type="evidence" value="ECO:0007669"/>
    <property type="project" value="TreeGrafter"/>
</dbReference>
<evidence type="ECO:0000256" key="2">
    <source>
        <dbReference type="SAM" id="MobiDB-lite"/>
    </source>
</evidence>
<dbReference type="Pfam" id="PF09184">
    <property type="entry name" value="PPP4R2"/>
    <property type="match status" value="1"/>
</dbReference>
<dbReference type="PANTHER" id="PTHR16487">
    <property type="entry name" value="PPP4R2-RELATED PROTEIN"/>
    <property type="match status" value="1"/>
</dbReference>
<comment type="similarity">
    <text evidence="1">Belongs to the PPP4R2 family.</text>
</comment>
<dbReference type="AlphaFoldDB" id="A0AAN7T6S8"/>
<feature type="compositionally biased region" description="Basic and acidic residues" evidence="2">
    <location>
        <begin position="426"/>
        <end position="436"/>
    </location>
</feature>
<feature type="compositionally biased region" description="Low complexity" evidence="2">
    <location>
        <begin position="249"/>
        <end position="261"/>
    </location>
</feature>
<dbReference type="GO" id="GO:0030289">
    <property type="term" value="C:protein phosphatase 4 complex"/>
    <property type="evidence" value="ECO:0007669"/>
    <property type="project" value="InterPro"/>
</dbReference>
<feature type="compositionally biased region" description="Basic and acidic residues" evidence="2">
    <location>
        <begin position="371"/>
        <end position="398"/>
    </location>
</feature>
<accession>A0AAN7T6S8</accession>
<dbReference type="EMBL" id="JAVRRJ010000001">
    <property type="protein sequence ID" value="KAK5091388.1"/>
    <property type="molecule type" value="Genomic_DNA"/>
</dbReference>
<feature type="compositionally biased region" description="Low complexity" evidence="2">
    <location>
        <begin position="94"/>
        <end position="108"/>
    </location>
</feature>
<dbReference type="InterPro" id="IPR015267">
    <property type="entry name" value="PPP4R2"/>
</dbReference>
<gene>
    <name evidence="3" type="ORF">LTR05_001571</name>
</gene>
<comment type="caution">
    <text evidence="3">The sequence shown here is derived from an EMBL/GenBank/DDBJ whole genome shotgun (WGS) entry which is preliminary data.</text>
</comment>
<dbReference type="GO" id="GO:0005634">
    <property type="term" value="C:nucleus"/>
    <property type="evidence" value="ECO:0007669"/>
    <property type="project" value="TreeGrafter"/>
</dbReference>
<dbReference type="GO" id="GO:0019888">
    <property type="term" value="F:protein phosphatase regulator activity"/>
    <property type="evidence" value="ECO:0007669"/>
    <property type="project" value="InterPro"/>
</dbReference>